<sequence length="205" mass="22334">MLWIHQGSAARDETAFRHALKVGHRLRAAGQRLTDNALMDAYEHGYNIAQEAGSDGRISEMPPMRDRQTMARRVRGYVTQAKASNGGSVASGRATSAERKALATMGRRGGQKAAQRWKTDPDGEYAQAQRDKLDSANRKRAAGGRSRAHQIAAFFDDHYAQTGCYPTVNEAAQEHGVSTRTVQRALAKTGIDLGDGGRPKKDDTP</sequence>
<reference evidence="2 3" key="1">
    <citation type="journal article" date="2020" name="J. Clin. Microbiol.">
        <title>Assessing the Genetic Diversity of Austrian Corynebacterium diphtheriae Clinical Isolates, 2011-2019.</title>
        <authorList>
            <person name="Schaeffer J."/>
            <person name="Huhulescu S."/>
            <person name="Stoeger A."/>
            <person name="Allerberger F."/>
            <person name="Ruppitsch W."/>
        </authorList>
    </citation>
    <scope>NUCLEOTIDE SEQUENCE [LARGE SCALE GENOMIC DNA]</scope>
    <source>
        <strain evidence="2 3">04-17</strain>
    </source>
</reference>
<dbReference type="EMBL" id="JADQUG010000058">
    <property type="protein sequence ID" value="MBG9355090.1"/>
    <property type="molecule type" value="Genomic_DNA"/>
</dbReference>
<feature type="region of interest" description="Disordered" evidence="1">
    <location>
        <begin position="105"/>
        <end position="124"/>
    </location>
</feature>
<dbReference type="Proteomes" id="UP000615580">
    <property type="component" value="Unassembled WGS sequence"/>
</dbReference>
<comment type="caution">
    <text evidence="2">The sequence shown here is derived from an EMBL/GenBank/DDBJ whole genome shotgun (WGS) entry which is preliminary data.</text>
</comment>
<dbReference type="Gene3D" id="1.10.10.10">
    <property type="entry name" value="Winged helix-like DNA-binding domain superfamily/Winged helix DNA-binding domain"/>
    <property type="match status" value="1"/>
</dbReference>
<dbReference type="InterPro" id="IPR036388">
    <property type="entry name" value="WH-like_DNA-bd_sf"/>
</dbReference>
<protein>
    <submittedName>
        <fullName evidence="2">Uncharacterized protein</fullName>
    </submittedName>
</protein>
<accession>A0ABS0LEZ5</accession>
<dbReference type="RefSeq" id="WP_196977039.1">
    <property type="nucleotide sequence ID" value="NZ_JADQUF010000060.1"/>
</dbReference>
<keyword evidence="3" id="KW-1185">Reference proteome</keyword>
<proteinExistence type="predicted"/>
<evidence type="ECO:0000313" key="2">
    <source>
        <dbReference type="EMBL" id="MBG9355090.1"/>
    </source>
</evidence>
<name>A0ABS0LEZ5_9CORY</name>
<evidence type="ECO:0000256" key="1">
    <source>
        <dbReference type="SAM" id="MobiDB-lite"/>
    </source>
</evidence>
<evidence type="ECO:0000313" key="3">
    <source>
        <dbReference type="Proteomes" id="UP000615580"/>
    </source>
</evidence>
<gene>
    <name evidence="2" type="ORF">I4J41_11080</name>
</gene>
<organism evidence="2 3">
    <name type="scientific">Corynebacterium belfantii</name>
    <dbReference type="NCBI Taxonomy" id="2014537"/>
    <lineage>
        <taxon>Bacteria</taxon>
        <taxon>Bacillati</taxon>
        <taxon>Actinomycetota</taxon>
        <taxon>Actinomycetes</taxon>
        <taxon>Mycobacteriales</taxon>
        <taxon>Corynebacteriaceae</taxon>
        <taxon>Corynebacterium</taxon>
    </lineage>
</organism>